<dbReference type="Pfam" id="PF14279">
    <property type="entry name" value="HNH_5"/>
    <property type="match status" value="1"/>
</dbReference>
<protein>
    <submittedName>
        <fullName evidence="2">HNH endonuclease</fullName>
    </submittedName>
</protein>
<keyword evidence="3" id="KW-1185">Reference proteome</keyword>
<dbReference type="InterPro" id="IPR003615">
    <property type="entry name" value="HNH_nuc"/>
</dbReference>
<feature type="domain" description="HNH endonuclease 5" evidence="1">
    <location>
        <begin position="23"/>
        <end position="63"/>
    </location>
</feature>
<name>A0A285VNW0_9MICO</name>
<keyword evidence="2" id="KW-0378">Hydrolase</keyword>
<dbReference type="EMBL" id="OBQK01000005">
    <property type="protein sequence ID" value="SOC55745.1"/>
    <property type="molecule type" value="Genomic_DNA"/>
</dbReference>
<keyword evidence="2" id="KW-0255">Endonuclease</keyword>
<proteinExistence type="predicted"/>
<dbReference type="AlphaFoldDB" id="A0A285VNW0"/>
<dbReference type="CDD" id="cd00085">
    <property type="entry name" value="HNHc"/>
    <property type="match status" value="1"/>
</dbReference>
<evidence type="ECO:0000313" key="3">
    <source>
        <dbReference type="Proteomes" id="UP000219688"/>
    </source>
</evidence>
<dbReference type="Proteomes" id="UP000219688">
    <property type="component" value="Unassembled WGS sequence"/>
</dbReference>
<dbReference type="Gene3D" id="1.10.30.50">
    <property type="match status" value="1"/>
</dbReference>
<evidence type="ECO:0000259" key="1">
    <source>
        <dbReference type="Pfam" id="PF14279"/>
    </source>
</evidence>
<keyword evidence="2" id="KW-0540">Nuclease</keyword>
<organism evidence="2 3">
    <name type="scientific">Ornithinimicrobium cerasi</name>
    <dbReference type="NCBI Taxonomy" id="2248773"/>
    <lineage>
        <taxon>Bacteria</taxon>
        <taxon>Bacillati</taxon>
        <taxon>Actinomycetota</taxon>
        <taxon>Actinomycetes</taxon>
        <taxon>Micrococcales</taxon>
        <taxon>Ornithinimicrobiaceae</taxon>
        <taxon>Ornithinimicrobium</taxon>
    </lineage>
</organism>
<evidence type="ECO:0000313" key="2">
    <source>
        <dbReference type="EMBL" id="SOC55745.1"/>
    </source>
</evidence>
<dbReference type="GO" id="GO:0004519">
    <property type="term" value="F:endonuclease activity"/>
    <property type="evidence" value="ECO:0007669"/>
    <property type="project" value="UniProtKB-KW"/>
</dbReference>
<dbReference type="InterPro" id="IPR029471">
    <property type="entry name" value="HNH_5"/>
</dbReference>
<sequence length="98" mass="10814">MAQVVHDLTDAQWVALVGAWGGCAYCGVMDCQLQKDCMLPVSRGGRYTFTNVVPACGACNASKCNAEVTVWMRRKKLDERTFLRRQVEIAEAVATGER</sequence>
<accession>A0A285VNW0</accession>
<reference evidence="3" key="1">
    <citation type="submission" date="2017-08" db="EMBL/GenBank/DDBJ databases">
        <authorList>
            <person name="Varghese N."/>
            <person name="Submissions S."/>
        </authorList>
    </citation>
    <scope>NUCLEOTIDE SEQUENCE [LARGE SCALE GENOMIC DNA]</scope>
    <source>
        <strain evidence="3">USBA17B2</strain>
    </source>
</reference>
<gene>
    <name evidence="2" type="ORF">SAMN05421879_105238</name>
</gene>